<protein>
    <submittedName>
        <fullName evidence="2">Uncharacterized protein</fullName>
    </submittedName>
</protein>
<dbReference type="EMBL" id="CAJJDN010000006">
    <property type="protein sequence ID" value="CAD8051964.1"/>
    <property type="molecule type" value="Genomic_DNA"/>
</dbReference>
<dbReference type="Proteomes" id="UP000692954">
    <property type="component" value="Unassembled WGS sequence"/>
</dbReference>
<dbReference type="OrthoDB" id="287462at2759"/>
<sequence length="179" mass="21164">MVRDLYDFLSQNTESTDAELNYHKFILNKTRVSKPNPSAYKIEEIRQRKKSYAFGSSTERSKEDIKLPPLLSYEISYSQVDVNIPKVRIQQRNNNQSNTRFTTESNINKVRQPQKAKSLRTESTNQRQPLKSFPLEFERPNEYFPTNPFQPMSSTELKDLFQSLLSKHRVRKPTNSWDR</sequence>
<organism evidence="2 3">
    <name type="scientific">Paramecium sonneborni</name>
    <dbReference type="NCBI Taxonomy" id="65129"/>
    <lineage>
        <taxon>Eukaryota</taxon>
        <taxon>Sar</taxon>
        <taxon>Alveolata</taxon>
        <taxon>Ciliophora</taxon>
        <taxon>Intramacronucleata</taxon>
        <taxon>Oligohymenophorea</taxon>
        <taxon>Peniculida</taxon>
        <taxon>Parameciidae</taxon>
        <taxon>Paramecium</taxon>
    </lineage>
</organism>
<evidence type="ECO:0000313" key="2">
    <source>
        <dbReference type="EMBL" id="CAD8051964.1"/>
    </source>
</evidence>
<comment type="caution">
    <text evidence="2">The sequence shown here is derived from an EMBL/GenBank/DDBJ whole genome shotgun (WGS) entry which is preliminary data.</text>
</comment>
<proteinExistence type="predicted"/>
<evidence type="ECO:0000256" key="1">
    <source>
        <dbReference type="SAM" id="MobiDB-lite"/>
    </source>
</evidence>
<keyword evidence="3" id="KW-1185">Reference proteome</keyword>
<evidence type="ECO:0000313" key="3">
    <source>
        <dbReference type="Proteomes" id="UP000692954"/>
    </source>
</evidence>
<accession>A0A8S1KLZ5</accession>
<reference evidence="2" key="1">
    <citation type="submission" date="2021-01" db="EMBL/GenBank/DDBJ databases">
        <authorList>
            <consortium name="Genoscope - CEA"/>
            <person name="William W."/>
        </authorList>
    </citation>
    <scope>NUCLEOTIDE SEQUENCE</scope>
</reference>
<feature type="region of interest" description="Disordered" evidence="1">
    <location>
        <begin position="109"/>
        <end position="128"/>
    </location>
</feature>
<dbReference type="AlphaFoldDB" id="A0A8S1KLZ5"/>
<name>A0A8S1KLZ5_9CILI</name>
<gene>
    <name evidence="2" type="ORF">PSON_ATCC_30995.1.T0060163</name>
</gene>